<feature type="region of interest" description="Disordered" evidence="1">
    <location>
        <begin position="497"/>
        <end position="543"/>
    </location>
</feature>
<organism evidence="2 3">
    <name type="scientific">Ceutorhynchus assimilis</name>
    <name type="common">cabbage seed weevil</name>
    <dbReference type="NCBI Taxonomy" id="467358"/>
    <lineage>
        <taxon>Eukaryota</taxon>
        <taxon>Metazoa</taxon>
        <taxon>Ecdysozoa</taxon>
        <taxon>Arthropoda</taxon>
        <taxon>Hexapoda</taxon>
        <taxon>Insecta</taxon>
        <taxon>Pterygota</taxon>
        <taxon>Neoptera</taxon>
        <taxon>Endopterygota</taxon>
        <taxon>Coleoptera</taxon>
        <taxon>Polyphaga</taxon>
        <taxon>Cucujiformia</taxon>
        <taxon>Curculionidae</taxon>
        <taxon>Ceutorhynchinae</taxon>
        <taxon>Ceutorhynchus</taxon>
    </lineage>
</organism>
<feature type="compositionally biased region" description="Low complexity" evidence="1">
    <location>
        <begin position="530"/>
        <end position="541"/>
    </location>
</feature>
<dbReference type="PANTHER" id="PTHR13524">
    <property type="entry name" value="MYOTUBULARIN-RELATED"/>
    <property type="match status" value="1"/>
</dbReference>
<feature type="compositionally biased region" description="Low complexity" evidence="1">
    <location>
        <begin position="631"/>
        <end position="643"/>
    </location>
</feature>
<accession>A0A9P0DKB8</accession>
<evidence type="ECO:0000313" key="2">
    <source>
        <dbReference type="EMBL" id="CAH1121001.1"/>
    </source>
</evidence>
<dbReference type="InterPro" id="IPR016130">
    <property type="entry name" value="Tyr_Pase_AS"/>
</dbReference>
<gene>
    <name evidence="2" type="ORF">CEUTPL_LOCUS141</name>
</gene>
<feature type="compositionally biased region" description="Polar residues" evidence="1">
    <location>
        <begin position="499"/>
        <end position="515"/>
    </location>
</feature>
<feature type="region of interest" description="Disordered" evidence="1">
    <location>
        <begin position="421"/>
        <end position="479"/>
    </location>
</feature>
<dbReference type="OrthoDB" id="2408718at2759"/>
<dbReference type="Proteomes" id="UP001152799">
    <property type="component" value="Chromosome 1"/>
</dbReference>
<dbReference type="PANTHER" id="PTHR13524:SF2">
    <property type="entry name" value="MYOTUBULARIN-RELATED PROTEIN 14"/>
    <property type="match status" value="1"/>
</dbReference>
<dbReference type="InterPro" id="IPR029021">
    <property type="entry name" value="Prot-tyrosine_phosphatase-like"/>
</dbReference>
<evidence type="ECO:0000256" key="1">
    <source>
        <dbReference type="SAM" id="MobiDB-lite"/>
    </source>
</evidence>
<name>A0A9P0DKB8_9CUCU</name>
<reference evidence="2" key="1">
    <citation type="submission" date="2022-01" db="EMBL/GenBank/DDBJ databases">
        <authorList>
            <person name="King R."/>
        </authorList>
    </citation>
    <scope>NUCLEOTIDE SEQUENCE</scope>
</reference>
<dbReference type="EMBL" id="OU892277">
    <property type="protein sequence ID" value="CAH1121001.1"/>
    <property type="molecule type" value="Genomic_DNA"/>
</dbReference>
<feature type="compositionally biased region" description="Polar residues" evidence="1">
    <location>
        <begin position="422"/>
        <end position="438"/>
    </location>
</feature>
<proteinExistence type="predicted"/>
<sequence>MDETQAPNSSSTEYSEKEICDLLRHFSHNTYSAVSPICEPRQYMNDVIKLLEKDYILAKIDNGNGHLCPQYPSTIPVMESVRSVTTIYENEEEVETATLDIKKVEDLIGAANLGRSRQRFPAPVILFNGKFICRSSTLACAPEICYRSGLINVPGYELLKSVKEFWWPCEGLGPLPEVHEEEPEGPAPYDNDVRTRTICENVRNLDVQLMKIFNVGTVVDIMVEKRKVKHTVYVCTSEKVEPRYSSFKLIGLPYPGCEFFKDYYDAMYNAEGLKFKWDHPANDAPLSVPNDNVTEKFQVAWQKYKEWDLVLLTQNYIKYILRRLQEDNYGILLHCISGWDRTPLFISLLRLSLWADYLIHPSLNEYEILYLTLSYDWYLFGHHLSNRLFKHEEILAFCFDFLRYMVGEEFSAKTTKKKYSDESSSFKTDDSNSPTRSQSSGSSDDNPNKNKKKQHFPDFPLVEVSENSNDSSTTVPMDTVSEDSICVPFEDALDCMDTGDNSSSSKLQSPNQAFRRTSPILVGSRRQRSESSGSSSSNLSSNWQMISESGSVERDHHFKPQRLQRLEKVRSIFNTCYQKTVKNESFGPPKKWMIEEIVGTLSQWLQLLPESERYNVGNNGNIEQPHLVEPNGNGANIGAAQGAKTDGDGKMRDPNADDEVINSESSFIFVEP</sequence>
<dbReference type="GO" id="GO:0004438">
    <property type="term" value="F:phosphatidylinositol-3-phosphate phosphatase activity"/>
    <property type="evidence" value="ECO:0007669"/>
    <property type="project" value="InterPro"/>
</dbReference>
<dbReference type="PROSITE" id="PS00383">
    <property type="entry name" value="TYR_PHOSPHATASE_1"/>
    <property type="match status" value="1"/>
</dbReference>
<protein>
    <recommendedName>
        <fullName evidence="4">Myotubularin-related protein 14</fullName>
    </recommendedName>
</protein>
<feature type="region of interest" description="Disordered" evidence="1">
    <location>
        <begin position="631"/>
        <end position="665"/>
    </location>
</feature>
<evidence type="ECO:0008006" key="4">
    <source>
        <dbReference type="Google" id="ProtNLM"/>
    </source>
</evidence>
<keyword evidence="3" id="KW-1185">Reference proteome</keyword>
<dbReference type="AlphaFoldDB" id="A0A9P0DKB8"/>
<dbReference type="InterPro" id="IPR039802">
    <property type="entry name" value="MTMR14"/>
</dbReference>
<dbReference type="SUPFAM" id="SSF52799">
    <property type="entry name" value="(Phosphotyrosine protein) phosphatases II"/>
    <property type="match status" value="1"/>
</dbReference>
<feature type="compositionally biased region" description="Basic and acidic residues" evidence="1">
    <location>
        <begin position="645"/>
        <end position="655"/>
    </location>
</feature>
<feature type="compositionally biased region" description="Polar residues" evidence="1">
    <location>
        <begin position="465"/>
        <end position="476"/>
    </location>
</feature>
<evidence type="ECO:0000313" key="3">
    <source>
        <dbReference type="Proteomes" id="UP001152799"/>
    </source>
</evidence>